<accession>A0AAN8FRL7</accession>
<keyword evidence="4" id="KW-1185">Reference proteome</keyword>
<feature type="region of interest" description="Disordered" evidence="1">
    <location>
        <begin position="96"/>
        <end position="122"/>
    </location>
</feature>
<organism evidence="3 4">
    <name type="scientific">Trichostrongylus colubriformis</name>
    <name type="common">Black scour worm</name>
    <dbReference type="NCBI Taxonomy" id="6319"/>
    <lineage>
        <taxon>Eukaryota</taxon>
        <taxon>Metazoa</taxon>
        <taxon>Ecdysozoa</taxon>
        <taxon>Nematoda</taxon>
        <taxon>Chromadorea</taxon>
        <taxon>Rhabditida</taxon>
        <taxon>Rhabditina</taxon>
        <taxon>Rhabditomorpha</taxon>
        <taxon>Strongyloidea</taxon>
        <taxon>Trichostrongylidae</taxon>
        <taxon>Trichostrongylus</taxon>
    </lineage>
</organism>
<feature type="transmembrane region" description="Helical" evidence="2">
    <location>
        <begin position="70"/>
        <end position="90"/>
    </location>
</feature>
<dbReference type="EMBL" id="WIXE01013846">
    <property type="protein sequence ID" value="KAK5974758.1"/>
    <property type="molecule type" value="Genomic_DNA"/>
</dbReference>
<dbReference type="Proteomes" id="UP001331761">
    <property type="component" value="Unassembled WGS sequence"/>
</dbReference>
<sequence length="122" mass="14182">MTKNREKRSQAYVNDNSLSLLASKVYLVPPSDDIKKLSLFRSKKVEETKYFSKLRQDIGPQYGISHARTFMFISSVMLCVIILYMLKNLFFSMRSQRKVKTQPPKTENKRRKKAISGSQPSK</sequence>
<dbReference type="AlphaFoldDB" id="A0AAN8FRL7"/>
<evidence type="ECO:0000256" key="2">
    <source>
        <dbReference type="SAM" id="Phobius"/>
    </source>
</evidence>
<gene>
    <name evidence="3" type="ORF">GCK32_017517</name>
</gene>
<keyword evidence="2" id="KW-1133">Transmembrane helix</keyword>
<proteinExistence type="predicted"/>
<reference evidence="3 4" key="1">
    <citation type="submission" date="2019-10" db="EMBL/GenBank/DDBJ databases">
        <title>Assembly and Annotation for the nematode Trichostrongylus colubriformis.</title>
        <authorList>
            <person name="Martin J."/>
        </authorList>
    </citation>
    <scope>NUCLEOTIDE SEQUENCE [LARGE SCALE GENOMIC DNA]</scope>
    <source>
        <strain evidence="3">G859</strain>
        <tissue evidence="3">Whole worm</tissue>
    </source>
</reference>
<evidence type="ECO:0000313" key="4">
    <source>
        <dbReference type="Proteomes" id="UP001331761"/>
    </source>
</evidence>
<comment type="caution">
    <text evidence="3">The sequence shown here is derived from an EMBL/GenBank/DDBJ whole genome shotgun (WGS) entry which is preliminary data.</text>
</comment>
<evidence type="ECO:0000256" key="1">
    <source>
        <dbReference type="SAM" id="MobiDB-lite"/>
    </source>
</evidence>
<keyword evidence="2" id="KW-0812">Transmembrane</keyword>
<protein>
    <submittedName>
        <fullName evidence="3">Uncharacterized protein</fullName>
    </submittedName>
</protein>
<keyword evidence="2" id="KW-0472">Membrane</keyword>
<name>A0AAN8FRL7_TRICO</name>
<evidence type="ECO:0000313" key="3">
    <source>
        <dbReference type="EMBL" id="KAK5974758.1"/>
    </source>
</evidence>